<dbReference type="Gene3D" id="3.10.20.310">
    <property type="entry name" value="membrane protein fhac"/>
    <property type="match status" value="1"/>
</dbReference>
<dbReference type="InterPro" id="IPR005565">
    <property type="entry name" value="Hemolysn_activator_HlyB_C"/>
</dbReference>
<feature type="domain" description="ShlB POTRA" evidence="8">
    <location>
        <begin position="210"/>
        <end position="258"/>
    </location>
</feature>
<feature type="domain" description="Polypeptide-transport-associated ShlB-type" evidence="7">
    <location>
        <begin position="110"/>
        <end position="186"/>
    </location>
</feature>
<keyword evidence="1" id="KW-0472">Membrane</keyword>
<keyword evidence="1" id="KW-1134">Transmembrane beta strand</keyword>
<dbReference type="Pfam" id="PF03865">
    <property type="entry name" value="ShlB"/>
    <property type="match status" value="1"/>
</dbReference>
<keyword evidence="3" id="KW-0998">Cell outer membrane</keyword>
<evidence type="ECO:0000259" key="6">
    <source>
        <dbReference type="Pfam" id="PF03865"/>
    </source>
</evidence>
<dbReference type="InterPro" id="IPR051544">
    <property type="entry name" value="TPS_OM_transporter"/>
</dbReference>
<dbReference type="AlphaFoldDB" id="A0A5E4Z7M9"/>
<name>A0A5E4Z7M9_9BURK</name>
<evidence type="ECO:0000256" key="3">
    <source>
        <dbReference type="ARBA" id="ARBA00023237"/>
    </source>
</evidence>
<feature type="compositionally biased region" description="Low complexity" evidence="4">
    <location>
        <begin position="79"/>
        <end position="93"/>
    </location>
</feature>
<dbReference type="PIRSF" id="PIRSF029745">
    <property type="entry name" value="FhaC"/>
    <property type="match status" value="1"/>
</dbReference>
<dbReference type="GO" id="GO:0008320">
    <property type="term" value="F:protein transmembrane transporter activity"/>
    <property type="evidence" value="ECO:0007669"/>
    <property type="project" value="TreeGrafter"/>
</dbReference>
<evidence type="ECO:0000256" key="2">
    <source>
        <dbReference type="ARBA" id="ARBA00022692"/>
    </source>
</evidence>
<dbReference type="PANTHER" id="PTHR34597">
    <property type="entry name" value="SLR1661 PROTEIN"/>
    <property type="match status" value="1"/>
</dbReference>
<evidence type="ECO:0000256" key="1">
    <source>
        <dbReference type="ARBA" id="ARBA00022452"/>
    </source>
</evidence>
<dbReference type="Gene3D" id="2.40.160.50">
    <property type="entry name" value="membrane protein fhac: a member of the omp85/tpsb transporter family"/>
    <property type="match status" value="1"/>
</dbReference>
<feature type="chain" id="PRO_5022825173" evidence="5">
    <location>
        <begin position="33"/>
        <end position="612"/>
    </location>
</feature>
<keyword evidence="10" id="KW-1185">Reference proteome</keyword>
<keyword evidence="2" id="KW-0812">Transmembrane</keyword>
<dbReference type="InterPro" id="IPR013686">
    <property type="entry name" value="Polypept-transport_assoc_ShlB"/>
</dbReference>
<dbReference type="InterPro" id="IPR035251">
    <property type="entry name" value="ShlB_POTRA"/>
</dbReference>
<accession>A0A5E4Z7M9</accession>
<sequence>MTMRHTFRRTYLAHIVAASLMVVSGAMHNAFAQTPPGLPPIPSAPAGVTPQQDPAQRLLDEQRNRELQRELDRQPAQIDVAPSSSSASQQVPDLPADADIDTLPDPEPTFLIDRIVFKGDTVLSASELDRITAPFLHKSLGRRRIDLLMRRLTEAFVARGLITTRAYLATPQNLSSGTLAITVVAGRISGFTLNGGALRPSATGDGKQGDGGGLVTDAGTAWAFPTSVGDVLELPALEQGVDQINRLRRNQVQIQILPGQAAGESIVAIQNPFGSRLNYNVGFDNYGSTATGKWRTRASVEAGNVIGLQESLSLSYVGTRDSNALVVSAAVPYGFQTFSYTAALSEYQQIIGGTALLYGRTLSQIFGWNNVLRRSSSGRVSLDVTLTKLSTERDVNDIPLSPQDLTILRVGVSGLWRFTRNGQPGALTASLGVSQGLPWLDASRDFDGIQKQDAHAQFTKLDASTTVQMPLAQIGPTIWTWRTTLTGQYSAVALFGNAQIFLGGTDSVRGFMQGGIAGDSGFYVRNEAVWANAPVWQGLRWEPYAFLDGGKAHLVAEAGWPTLIGVGAGVRAQWQFRGQTFSGELMAGRALVQPSSMGPKGSVVLVTLNWAG</sequence>
<proteinExistence type="predicted"/>
<evidence type="ECO:0000256" key="5">
    <source>
        <dbReference type="SAM" id="SignalP"/>
    </source>
</evidence>
<evidence type="ECO:0000259" key="8">
    <source>
        <dbReference type="Pfam" id="PF17287"/>
    </source>
</evidence>
<dbReference type="Proteomes" id="UP000366819">
    <property type="component" value="Unassembled WGS sequence"/>
</dbReference>
<dbReference type="GO" id="GO:0046819">
    <property type="term" value="P:protein secretion by the type V secretion system"/>
    <property type="evidence" value="ECO:0007669"/>
    <property type="project" value="TreeGrafter"/>
</dbReference>
<feature type="signal peptide" evidence="5">
    <location>
        <begin position="1"/>
        <end position="32"/>
    </location>
</feature>
<dbReference type="PANTHER" id="PTHR34597:SF3">
    <property type="entry name" value="OUTER MEMBRANE TRANSPORTER CDIB"/>
    <property type="match status" value="1"/>
</dbReference>
<dbReference type="Pfam" id="PF17287">
    <property type="entry name" value="POTRA_3"/>
    <property type="match status" value="1"/>
</dbReference>
<feature type="domain" description="Haemolysin activator HlyB C-terminal" evidence="6">
    <location>
        <begin position="263"/>
        <end position="571"/>
    </location>
</feature>
<evidence type="ECO:0000259" key="7">
    <source>
        <dbReference type="Pfam" id="PF08479"/>
    </source>
</evidence>
<organism evidence="9 10">
    <name type="scientific">Pandoraea aquatica</name>
    <dbReference type="NCBI Taxonomy" id="2508290"/>
    <lineage>
        <taxon>Bacteria</taxon>
        <taxon>Pseudomonadati</taxon>
        <taxon>Pseudomonadota</taxon>
        <taxon>Betaproteobacteria</taxon>
        <taxon>Burkholderiales</taxon>
        <taxon>Burkholderiaceae</taxon>
        <taxon>Pandoraea</taxon>
    </lineage>
</organism>
<dbReference type="Pfam" id="PF08479">
    <property type="entry name" value="POTRA_2"/>
    <property type="match status" value="1"/>
</dbReference>
<feature type="region of interest" description="Disordered" evidence="4">
    <location>
        <begin position="67"/>
        <end position="97"/>
    </location>
</feature>
<evidence type="ECO:0000256" key="4">
    <source>
        <dbReference type="SAM" id="MobiDB-lite"/>
    </source>
</evidence>
<dbReference type="InterPro" id="IPR027282">
    <property type="entry name" value="TPS"/>
</dbReference>
<evidence type="ECO:0000313" key="9">
    <source>
        <dbReference type="EMBL" id="VVE56253.1"/>
    </source>
</evidence>
<dbReference type="EMBL" id="CABPSN010000011">
    <property type="protein sequence ID" value="VVE56253.1"/>
    <property type="molecule type" value="Genomic_DNA"/>
</dbReference>
<dbReference type="GO" id="GO:0098046">
    <property type="term" value="C:type V protein secretion system complex"/>
    <property type="evidence" value="ECO:0007669"/>
    <property type="project" value="TreeGrafter"/>
</dbReference>
<reference evidence="9 10" key="1">
    <citation type="submission" date="2019-08" db="EMBL/GenBank/DDBJ databases">
        <authorList>
            <person name="Peeters C."/>
        </authorList>
    </citation>
    <scope>NUCLEOTIDE SEQUENCE [LARGE SCALE GENOMIC DNA]</scope>
    <source>
        <strain evidence="9 10">LMG 31011</strain>
    </source>
</reference>
<evidence type="ECO:0000313" key="10">
    <source>
        <dbReference type="Proteomes" id="UP000366819"/>
    </source>
</evidence>
<keyword evidence="5" id="KW-0732">Signal</keyword>
<gene>
    <name evidence="9" type="ORF">PAQ31011_05092</name>
</gene>
<protein>
    <submittedName>
        <fullName evidence="9">Peptide transporter</fullName>
    </submittedName>
</protein>